<evidence type="ECO:0000256" key="6">
    <source>
        <dbReference type="ARBA" id="ARBA00022927"/>
    </source>
</evidence>
<evidence type="ECO:0000256" key="1">
    <source>
        <dbReference type="ARBA" id="ARBA00004651"/>
    </source>
</evidence>
<comment type="similarity">
    <text evidence="12">Belongs to the OXA1/ALB3/YidC family. Type 2 subfamily.</text>
</comment>
<dbReference type="InterPro" id="IPR001708">
    <property type="entry name" value="YidC/ALB3/OXA1/COX18"/>
</dbReference>
<protein>
    <recommendedName>
        <fullName evidence="12">Membrane protein insertase YidC</fullName>
    </recommendedName>
    <alternativeName>
        <fullName evidence="12">Foldase YidC</fullName>
    </alternativeName>
    <alternativeName>
        <fullName evidence="12">Membrane integrase YidC</fullName>
    </alternativeName>
    <alternativeName>
        <fullName evidence="12">Membrane protein YidC</fullName>
    </alternativeName>
</protein>
<keyword evidence="5 12" id="KW-0732">Signal</keyword>
<dbReference type="PANTHER" id="PTHR12428">
    <property type="entry name" value="OXA1"/>
    <property type="match status" value="1"/>
</dbReference>
<evidence type="ECO:0000313" key="15">
    <source>
        <dbReference type="Proteomes" id="UP000199488"/>
    </source>
</evidence>
<keyword evidence="11 12" id="KW-0449">Lipoprotein</keyword>
<feature type="transmembrane region" description="Helical" evidence="12">
    <location>
        <begin position="126"/>
        <end position="149"/>
    </location>
</feature>
<dbReference type="PANTHER" id="PTHR12428:SF65">
    <property type="entry name" value="CYTOCHROME C OXIDASE ASSEMBLY PROTEIN COX18, MITOCHONDRIAL"/>
    <property type="match status" value="1"/>
</dbReference>
<comment type="caution">
    <text evidence="12">Lacks conserved residue(s) required for the propagation of feature annotation.</text>
</comment>
<dbReference type="GO" id="GO:0005886">
    <property type="term" value="C:plasma membrane"/>
    <property type="evidence" value="ECO:0007669"/>
    <property type="project" value="UniProtKB-SubCell"/>
</dbReference>
<dbReference type="PROSITE" id="PS51257">
    <property type="entry name" value="PROKAR_LIPOPROTEIN"/>
    <property type="match status" value="1"/>
</dbReference>
<dbReference type="AlphaFoldDB" id="A0A1H2SAU6"/>
<keyword evidence="10 12" id="KW-0143">Chaperone</keyword>
<keyword evidence="8 12" id="KW-0472">Membrane</keyword>
<dbReference type="RefSeq" id="WP_245724009.1">
    <property type="nucleotide sequence ID" value="NZ_FNNC01000001.1"/>
</dbReference>
<keyword evidence="9" id="KW-0564">Palmitate</keyword>
<dbReference type="PRINTS" id="PR00701">
    <property type="entry name" value="60KDINNERMP"/>
</dbReference>
<feature type="domain" description="Membrane insertase YidC/Oxa/ALB C-terminal" evidence="13">
    <location>
        <begin position="59"/>
        <end position="238"/>
    </location>
</feature>
<dbReference type="GO" id="GO:0015031">
    <property type="term" value="P:protein transport"/>
    <property type="evidence" value="ECO:0007669"/>
    <property type="project" value="UniProtKB-KW"/>
</dbReference>
<evidence type="ECO:0000256" key="7">
    <source>
        <dbReference type="ARBA" id="ARBA00022989"/>
    </source>
</evidence>
<evidence type="ECO:0000256" key="8">
    <source>
        <dbReference type="ARBA" id="ARBA00023136"/>
    </source>
</evidence>
<evidence type="ECO:0000256" key="11">
    <source>
        <dbReference type="ARBA" id="ARBA00023288"/>
    </source>
</evidence>
<keyword evidence="2 12" id="KW-0813">Transport</keyword>
<dbReference type="Pfam" id="PF02096">
    <property type="entry name" value="60KD_IMP"/>
    <property type="match status" value="1"/>
</dbReference>
<evidence type="ECO:0000256" key="10">
    <source>
        <dbReference type="ARBA" id="ARBA00023186"/>
    </source>
</evidence>
<keyword evidence="15" id="KW-1185">Reference proteome</keyword>
<comment type="subcellular location">
    <subcellularLocation>
        <location evidence="1 12">Cell membrane</location>
        <topology evidence="1 12">Multi-pass membrane protein</topology>
    </subcellularLocation>
</comment>
<feature type="transmembrane region" description="Helical" evidence="12">
    <location>
        <begin position="169"/>
        <end position="185"/>
    </location>
</feature>
<dbReference type="CDD" id="cd20070">
    <property type="entry name" value="5TM_YidC_Alb3"/>
    <property type="match status" value="1"/>
</dbReference>
<dbReference type="EMBL" id="FNNC01000001">
    <property type="protein sequence ID" value="SDW28736.1"/>
    <property type="molecule type" value="Genomic_DNA"/>
</dbReference>
<evidence type="ECO:0000256" key="2">
    <source>
        <dbReference type="ARBA" id="ARBA00022448"/>
    </source>
</evidence>
<dbReference type="GO" id="GO:0032977">
    <property type="term" value="F:membrane insertase activity"/>
    <property type="evidence" value="ECO:0007669"/>
    <property type="project" value="InterPro"/>
</dbReference>
<dbReference type="Proteomes" id="UP000199488">
    <property type="component" value="Unassembled WGS sequence"/>
</dbReference>
<organism evidence="14 15">
    <name type="scientific">Marinococcus luteus</name>
    <dbReference type="NCBI Taxonomy" id="1122204"/>
    <lineage>
        <taxon>Bacteria</taxon>
        <taxon>Bacillati</taxon>
        <taxon>Bacillota</taxon>
        <taxon>Bacilli</taxon>
        <taxon>Bacillales</taxon>
        <taxon>Bacillaceae</taxon>
        <taxon>Marinococcus</taxon>
    </lineage>
</organism>
<evidence type="ECO:0000256" key="12">
    <source>
        <dbReference type="HAMAP-Rule" id="MF_01811"/>
    </source>
</evidence>
<name>A0A1H2SAU6_9BACI</name>
<comment type="function">
    <text evidence="12">Required for the insertion and/or proper folding and/or complex formation of integral membrane proteins into the membrane. Involved in integration of membrane proteins that insert both dependently and independently of the Sec translocase complex, as well as at least some lipoproteins.</text>
</comment>
<dbReference type="STRING" id="1122204.SAMN05421781_1093"/>
<feature type="transmembrane region" description="Helical" evidence="12">
    <location>
        <begin position="59"/>
        <end position="79"/>
    </location>
</feature>
<dbReference type="NCBIfam" id="TIGR03592">
    <property type="entry name" value="yidC_oxa1_cterm"/>
    <property type="match status" value="1"/>
</dbReference>
<gene>
    <name evidence="12" type="primary">yidC</name>
    <name evidence="14" type="ORF">SAMN05421781_1093</name>
</gene>
<evidence type="ECO:0000256" key="5">
    <source>
        <dbReference type="ARBA" id="ARBA00022729"/>
    </source>
</evidence>
<keyword evidence="7 12" id="KW-1133">Transmembrane helix</keyword>
<evidence type="ECO:0000259" key="13">
    <source>
        <dbReference type="Pfam" id="PF02096"/>
    </source>
</evidence>
<evidence type="ECO:0000313" key="14">
    <source>
        <dbReference type="EMBL" id="SDW28736.1"/>
    </source>
</evidence>
<dbReference type="InterPro" id="IPR023060">
    <property type="entry name" value="YidC/YidC1/YidC2_Firmicutes"/>
</dbReference>
<dbReference type="InterPro" id="IPR028055">
    <property type="entry name" value="YidC/Oxa/ALB_C"/>
</dbReference>
<evidence type="ECO:0000256" key="3">
    <source>
        <dbReference type="ARBA" id="ARBA00022475"/>
    </source>
</evidence>
<keyword evidence="3 12" id="KW-1003">Cell membrane</keyword>
<keyword evidence="6 12" id="KW-0653">Protein transport</keyword>
<proteinExistence type="inferred from homology"/>
<sequence>MNSKWKLIAMLGVLMLVLAGCGGEQEAISADSEGIWDRFFVYPFSWLLITLAQFFNGDYGLSIIAVTIIIRIVLLPLFLKQQNSAIAMKRLQPRMKELQEKYSSKNQAEAQKLQQEMMKLYRDEGVNPMMGCLPILLQMPILMAFYFAIQRTEELAAHSFLWVDLGEPDPFFIFPILAGLMMFLQTKITAKDMPENMRPIMMLMPVMMIVAGIFLPSALSLYWATGGVFMIFQTLVFTKRKEKMEQSQQEKTTT</sequence>
<dbReference type="GO" id="GO:0051205">
    <property type="term" value="P:protein insertion into membrane"/>
    <property type="evidence" value="ECO:0007669"/>
    <property type="project" value="TreeGrafter"/>
</dbReference>
<accession>A0A1H2SAU6</accession>
<evidence type="ECO:0000256" key="9">
    <source>
        <dbReference type="ARBA" id="ARBA00023139"/>
    </source>
</evidence>
<dbReference type="HAMAP" id="MF_01811">
    <property type="entry name" value="YidC_type2"/>
    <property type="match status" value="1"/>
</dbReference>
<keyword evidence="4 12" id="KW-0812">Transmembrane</keyword>
<evidence type="ECO:0000256" key="4">
    <source>
        <dbReference type="ARBA" id="ARBA00022692"/>
    </source>
</evidence>
<reference evidence="14 15" key="1">
    <citation type="submission" date="2016-10" db="EMBL/GenBank/DDBJ databases">
        <authorList>
            <person name="de Groot N.N."/>
        </authorList>
    </citation>
    <scope>NUCLEOTIDE SEQUENCE [LARGE SCALE GENOMIC DNA]</scope>
    <source>
        <strain evidence="14 15">DSM 23126</strain>
    </source>
</reference>
<dbReference type="InterPro" id="IPR047196">
    <property type="entry name" value="YidC_ALB_C"/>
</dbReference>